<dbReference type="NCBIfam" id="TIGR00231">
    <property type="entry name" value="small_GTP"/>
    <property type="match status" value="1"/>
</dbReference>
<dbReference type="Pfam" id="PF00025">
    <property type="entry name" value="Arf"/>
    <property type="match status" value="1"/>
</dbReference>
<dbReference type="Proteomes" id="UP000003163">
    <property type="component" value="Unassembled WGS sequence"/>
</dbReference>
<dbReference type="VEuPathDB" id="MicrosporidiaDB:EDEG_00910"/>
<dbReference type="OrthoDB" id="2011769at2759"/>
<dbReference type="GO" id="GO:0006886">
    <property type="term" value="P:intracellular protein transport"/>
    <property type="evidence" value="ECO:0007669"/>
    <property type="project" value="TreeGrafter"/>
</dbReference>
<dbReference type="PROSITE" id="PS51417">
    <property type="entry name" value="ARF"/>
    <property type="match status" value="1"/>
</dbReference>
<keyword evidence="6" id="KW-1185">Reference proteome</keyword>
<dbReference type="InParanoid" id="J8ZZ86"/>
<keyword evidence="1 3" id="KW-0547">Nucleotide-binding</keyword>
<dbReference type="GO" id="GO:0005794">
    <property type="term" value="C:Golgi apparatus"/>
    <property type="evidence" value="ECO:0007669"/>
    <property type="project" value="TreeGrafter"/>
</dbReference>
<evidence type="ECO:0000256" key="3">
    <source>
        <dbReference type="PIRSR" id="PIRSR606689-1"/>
    </source>
</evidence>
<evidence type="ECO:0000256" key="1">
    <source>
        <dbReference type="ARBA" id="ARBA00022741"/>
    </source>
</evidence>
<dbReference type="EMBL" id="AFBI03000011">
    <property type="protein sequence ID" value="EJW04993.1"/>
    <property type="molecule type" value="Genomic_DNA"/>
</dbReference>
<dbReference type="SMART" id="SM00178">
    <property type="entry name" value="SAR"/>
    <property type="match status" value="1"/>
</dbReference>
<reference evidence="6" key="2">
    <citation type="submission" date="2015-07" db="EMBL/GenBank/DDBJ databases">
        <title>Contrasting host-pathogen interactions and genome evolution in two generalist and specialist microsporidian pathogens of mosquitoes.</title>
        <authorList>
            <consortium name="The Broad Institute Genomics Platform"/>
            <consortium name="The Broad Institute Genome Sequencing Center for Infectious Disease"/>
            <person name="Cuomo C.A."/>
            <person name="Sanscrainte N.D."/>
            <person name="Goldberg J.M."/>
            <person name="Heiman D."/>
            <person name="Young S."/>
            <person name="Zeng Q."/>
            <person name="Becnel J.J."/>
            <person name="Birren B.W."/>
        </authorList>
    </citation>
    <scope>NUCLEOTIDE SEQUENCE [LARGE SCALE GENOMIC DNA]</scope>
    <source>
        <strain evidence="6">USNM 41457</strain>
    </source>
</reference>
<dbReference type="GO" id="GO:0003924">
    <property type="term" value="F:GTPase activity"/>
    <property type="evidence" value="ECO:0007669"/>
    <property type="project" value="InterPro"/>
</dbReference>
<evidence type="ECO:0000313" key="6">
    <source>
        <dbReference type="Proteomes" id="UP000003163"/>
    </source>
</evidence>
<dbReference type="PANTHER" id="PTHR45909:SF1">
    <property type="entry name" value="ADP-RIBOSYLATION FACTOR-RELATED PROTEIN 1"/>
    <property type="match status" value="1"/>
</dbReference>
<feature type="binding site" evidence="4">
    <location>
        <position position="49"/>
    </location>
    <ligand>
        <name>Mg(2+)</name>
        <dbReference type="ChEBI" id="CHEBI:18420"/>
    </ligand>
</feature>
<dbReference type="InterPro" id="IPR024156">
    <property type="entry name" value="Small_GTPase_ARF"/>
</dbReference>
<dbReference type="HOGENOM" id="CLU_040729_12_3_1"/>
<dbReference type="SUPFAM" id="SSF52540">
    <property type="entry name" value="P-loop containing nucleoside triphosphate hydrolases"/>
    <property type="match status" value="1"/>
</dbReference>
<dbReference type="Gene3D" id="3.40.50.300">
    <property type="entry name" value="P-loop containing nucleotide triphosphate hydrolases"/>
    <property type="match status" value="1"/>
</dbReference>
<dbReference type="GO" id="GO:0005525">
    <property type="term" value="F:GTP binding"/>
    <property type="evidence" value="ECO:0007669"/>
    <property type="project" value="UniProtKB-KW"/>
</dbReference>
<keyword evidence="4" id="KW-0460">Magnesium</keyword>
<dbReference type="GO" id="GO:0034067">
    <property type="term" value="P:protein localization to Golgi apparatus"/>
    <property type="evidence" value="ECO:0007669"/>
    <property type="project" value="TreeGrafter"/>
</dbReference>
<evidence type="ECO:0000256" key="2">
    <source>
        <dbReference type="ARBA" id="ARBA00023134"/>
    </source>
</evidence>
<feature type="binding site" evidence="3">
    <location>
        <position position="71"/>
    </location>
    <ligand>
        <name>GTP</name>
        <dbReference type="ChEBI" id="CHEBI:37565"/>
    </ligand>
</feature>
<sequence length="177" mass="20621">MGFFFSRLIKRREKNVLFLGLEHSGKTTLLQMLLKLTSKPHKRLPLTPTMGFNTESIQFGNKRMIVWDLSGNENVRTYWSCYYTNVHGIVYCIDSSVSHSYNLDLNILKELAERQELKMSVFLILLTKKDNKSVINKEDASEVISQIFKDKQMKLFEISYNDTSSISNAFTWFTTQL</sequence>
<dbReference type="GO" id="GO:0043001">
    <property type="term" value="P:Golgi to plasma membrane protein transport"/>
    <property type="evidence" value="ECO:0007669"/>
    <property type="project" value="TreeGrafter"/>
</dbReference>
<organism evidence="5 6">
    <name type="scientific">Edhazardia aedis (strain USNM 41457)</name>
    <name type="common">Microsporidian parasite</name>
    <dbReference type="NCBI Taxonomy" id="1003232"/>
    <lineage>
        <taxon>Eukaryota</taxon>
        <taxon>Fungi</taxon>
        <taxon>Fungi incertae sedis</taxon>
        <taxon>Microsporidia</taxon>
        <taxon>Edhazardia</taxon>
    </lineage>
</organism>
<dbReference type="InterPro" id="IPR006689">
    <property type="entry name" value="Small_GTPase_ARF/SAR"/>
</dbReference>
<evidence type="ECO:0000256" key="4">
    <source>
        <dbReference type="PIRSR" id="PIRSR606689-2"/>
    </source>
</evidence>
<dbReference type="OMA" id="AMKPIEL"/>
<keyword evidence="2 3" id="KW-0342">GTP-binding</keyword>
<evidence type="ECO:0000313" key="5">
    <source>
        <dbReference type="EMBL" id="EJW04993.1"/>
    </source>
</evidence>
<accession>J8ZZ86</accession>
<comment type="caution">
    <text evidence="5">The sequence shown here is derived from an EMBL/GenBank/DDBJ whole genome shotgun (WGS) entry which is preliminary data.</text>
</comment>
<dbReference type="GO" id="GO:0046872">
    <property type="term" value="F:metal ion binding"/>
    <property type="evidence" value="ECO:0007669"/>
    <property type="project" value="UniProtKB-KW"/>
</dbReference>
<dbReference type="STRING" id="1003232.J8ZZ86"/>
<feature type="binding site" evidence="4">
    <location>
        <position position="27"/>
    </location>
    <ligand>
        <name>Mg(2+)</name>
        <dbReference type="ChEBI" id="CHEBI:18420"/>
    </ligand>
</feature>
<dbReference type="SMART" id="SM00177">
    <property type="entry name" value="ARF"/>
    <property type="match status" value="1"/>
</dbReference>
<keyword evidence="4" id="KW-0479">Metal-binding</keyword>
<gene>
    <name evidence="5" type="ORF">EDEG_00910</name>
</gene>
<dbReference type="PANTHER" id="PTHR45909">
    <property type="entry name" value="ADP-RIBOSYLATION FACTOR-RELATED PROTEIN 1"/>
    <property type="match status" value="1"/>
</dbReference>
<reference evidence="5 6" key="1">
    <citation type="submission" date="2011-08" db="EMBL/GenBank/DDBJ databases">
        <authorList>
            <person name="Liu Z.J."/>
            <person name="Shi F.L."/>
            <person name="Lu J.Q."/>
            <person name="Li M."/>
            <person name="Wang Z.L."/>
        </authorList>
    </citation>
    <scope>NUCLEOTIDE SEQUENCE [LARGE SCALE GENOMIC DNA]</scope>
    <source>
        <strain evidence="5 6">USNM 41457</strain>
    </source>
</reference>
<name>J8ZZ86_EDHAE</name>
<proteinExistence type="predicted"/>
<dbReference type="AlphaFoldDB" id="J8ZZ86"/>
<feature type="binding site" evidence="3">
    <location>
        <begin position="20"/>
        <end position="27"/>
    </location>
    <ligand>
        <name>GTP</name>
        <dbReference type="ChEBI" id="CHEBI:37565"/>
    </ligand>
</feature>
<protein>
    <submittedName>
        <fullName evidence="5">Small GTP-binding protein domain</fullName>
    </submittedName>
</protein>
<dbReference type="InterPro" id="IPR005225">
    <property type="entry name" value="Small_GTP-bd"/>
</dbReference>
<dbReference type="InterPro" id="IPR027417">
    <property type="entry name" value="P-loop_NTPase"/>
</dbReference>